<keyword evidence="4" id="KW-0677">Repeat</keyword>
<keyword evidence="6" id="KW-1015">Disulfide bond</keyword>
<dbReference type="InterPro" id="IPR013106">
    <property type="entry name" value="Ig_V-set"/>
</dbReference>
<keyword evidence="7" id="KW-0325">Glycoprotein</keyword>
<feature type="region of interest" description="Disordered" evidence="9">
    <location>
        <begin position="384"/>
        <end position="418"/>
    </location>
</feature>
<feature type="domain" description="Ig-like" evidence="11">
    <location>
        <begin position="29"/>
        <end position="126"/>
    </location>
</feature>
<keyword evidence="13" id="KW-1185">Reference proteome</keyword>
<evidence type="ECO:0000256" key="1">
    <source>
        <dbReference type="ARBA" id="ARBA00004236"/>
    </source>
</evidence>
<dbReference type="PANTHER" id="PTHR12231:SF255">
    <property type="entry name" value="DPR-INTERACTING PROTEIN ALPHA, ISOFORM A"/>
    <property type="match status" value="1"/>
</dbReference>
<dbReference type="SMART" id="SM00409">
    <property type="entry name" value="IG"/>
    <property type="match status" value="3"/>
</dbReference>
<dbReference type="PROSITE" id="PS50835">
    <property type="entry name" value="IG_LIKE"/>
    <property type="match status" value="3"/>
</dbReference>
<protein>
    <recommendedName>
        <fullName evidence="11">Ig-like domain-containing protein</fullName>
    </recommendedName>
</protein>
<dbReference type="PANTHER" id="PTHR12231">
    <property type="entry name" value="CTX-RELATED TYPE I TRANSMEMBRANE PROTEIN"/>
    <property type="match status" value="1"/>
</dbReference>
<dbReference type="InterPro" id="IPR007110">
    <property type="entry name" value="Ig-like_dom"/>
</dbReference>
<keyword evidence="3 10" id="KW-0732">Signal</keyword>
<keyword evidence="2" id="KW-1003">Cell membrane</keyword>
<evidence type="ECO:0000256" key="2">
    <source>
        <dbReference type="ARBA" id="ARBA00022475"/>
    </source>
</evidence>
<feature type="domain" description="Ig-like" evidence="11">
    <location>
        <begin position="237"/>
        <end position="327"/>
    </location>
</feature>
<dbReference type="InterPro" id="IPR003598">
    <property type="entry name" value="Ig_sub2"/>
</dbReference>
<dbReference type="InterPro" id="IPR003599">
    <property type="entry name" value="Ig_sub"/>
</dbReference>
<feature type="chain" id="PRO_5032885652" description="Ig-like domain-containing protein" evidence="10">
    <location>
        <begin position="25"/>
        <end position="446"/>
    </location>
</feature>
<evidence type="ECO:0000256" key="3">
    <source>
        <dbReference type="ARBA" id="ARBA00022729"/>
    </source>
</evidence>
<evidence type="ECO:0000256" key="9">
    <source>
        <dbReference type="SAM" id="MobiDB-lite"/>
    </source>
</evidence>
<dbReference type="InterPro" id="IPR051170">
    <property type="entry name" value="Neural/epithelial_adhesion"/>
</dbReference>
<feature type="compositionally biased region" description="Polar residues" evidence="9">
    <location>
        <begin position="407"/>
        <end position="418"/>
    </location>
</feature>
<dbReference type="Proteomes" id="UP000639338">
    <property type="component" value="Unassembled WGS sequence"/>
</dbReference>
<sequence>MAERERVLWGLLIALLIYPNDNFGGAFQPEFSSPISNLTIPLGRDATFTCLVEHLGGYRVGWVKADTKAIQAIHDHVITHNPRVSVSRSDHSTWNLHIKGVQLEDAGLYMCQINTDPMKSQTGLLSIEVPPDFDAEETSGDVMIGEGGQVKLTCRAKGVPEPKVTWKREDGKNIIIRDSPSIHDKKFKVMTVGEYRGEELRITKISRNDMGAYLCIATNGVPPAISKRITINVHFAPVIHVPNQLVGAPLGTDVALECFVEASPKSINYWVTEKGEMIISSAHHEVQAISKSTFQIRMILTIRNLQEQDFGSYTCAAKNSLGEVDFSIRLYKILGPARTQNVLVPPYYDQEEENEDVIFGSAELEKMENKAYSSDNTVQGHLGLPSSGASSSTPTMKINRRRPPTGIITSPSGNRSSNSALTQPFRCHSISLMLIIFITITCFRLL</sequence>
<dbReference type="SMART" id="SM00408">
    <property type="entry name" value="IGc2"/>
    <property type="match status" value="3"/>
</dbReference>
<dbReference type="FunFam" id="2.60.40.10:FF:000376">
    <property type="entry name" value="CLUMA_CG000981, isoform A"/>
    <property type="match status" value="1"/>
</dbReference>
<feature type="signal peptide" evidence="10">
    <location>
        <begin position="1"/>
        <end position="24"/>
    </location>
</feature>
<dbReference type="Pfam" id="PF13927">
    <property type="entry name" value="Ig_3"/>
    <property type="match status" value="1"/>
</dbReference>
<dbReference type="GO" id="GO:0005886">
    <property type="term" value="C:plasma membrane"/>
    <property type="evidence" value="ECO:0007669"/>
    <property type="project" value="UniProtKB-SubCell"/>
</dbReference>
<dbReference type="FunFam" id="2.60.40.10:FF:000328">
    <property type="entry name" value="CLUMA_CG000981, isoform A"/>
    <property type="match status" value="1"/>
</dbReference>
<evidence type="ECO:0000256" key="4">
    <source>
        <dbReference type="ARBA" id="ARBA00022737"/>
    </source>
</evidence>
<dbReference type="InterPro" id="IPR013098">
    <property type="entry name" value="Ig_I-set"/>
</dbReference>
<evidence type="ECO:0000256" key="8">
    <source>
        <dbReference type="ARBA" id="ARBA00023319"/>
    </source>
</evidence>
<evidence type="ECO:0000313" key="13">
    <source>
        <dbReference type="Proteomes" id="UP000639338"/>
    </source>
</evidence>
<organism evidence="12 13">
    <name type="scientific">Aphidius gifuensis</name>
    <name type="common">Parasitoid wasp</name>
    <dbReference type="NCBI Taxonomy" id="684658"/>
    <lineage>
        <taxon>Eukaryota</taxon>
        <taxon>Metazoa</taxon>
        <taxon>Ecdysozoa</taxon>
        <taxon>Arthropoda</taxon>
        <taxon>Hexapoda</taxon>
        <taxon>Insecta</taxon>
        <taxon>Pterygota</taxon>
        <taxon>Neoptera</taxon>
        <taxon>Endopterygota</taxon>
        <taxon>Hymenoptera</taxon>
        <taxon>Apocrita</taxon>
        <taxon>Ichneumonoidea</taxon>
        <taxon>Braconidae</taxon>
        <taxon>Aphidiinae</taxon>
        <taxon>Aphidius</taxon>
    </lineage>
</organism>
<dbReference type="InterPro" id="IPR036179">
    <property type="entry name" value="Ig-like_dom_sf"/>
</dbReference>
<evidence type="ECO:0000256" key="5">
    <source>
        <dbReference type="ARBA" id="ARBA00023136"/>
    </source>
</evidence>
<dbReference type="Pfam" id="PF07679">
    <property type="entry name" value="I-set"/>
    <property type="match status" value="2"/>
</dbReference>
<evidence type="ECO:0000256" key="6">
    <source>
        <dbReference type="ARBA" id="ARBA00023157"/>
    </source>
</evidence>
<feature type="domain" description="Ig-like" evidence="11">
    <location>
        <begin position="131"/>
        <end position="232"/>
    </location>
</feature>
<proteinExistence type="predicted"/>
<comment type="caution">
    <text evidence="12">The sequence shown here is derived from an EMBL/GenBank/DDBJ whole genome shotgun (WGS) entry which is preliminary data.</text>
</comment>
<dbReference type="SUPFAM" id="SSF48726">
    <property type="entry name" value="Immunoglobulin"/>
    <property type="match status" value="3"/>
</dbReference>
<accession>A0A834XWB6</accession>
<dbReference type="OrthoDB" id="10012075at2759"/>
<dbReference type="AlphaFoldDB" id="A0A834XWB6"/>
<dbReference type="InterPro" id="IPR013783">
    <property type="entry name" value="Ig-like_fold"/>
</dbReference>
<keyword evidence="8" id="KW-0393">Immunoglobulin domain</keyword>
<dbReference type="SMART" id="SM00406">
    <property type="entry name" value="IGv"/>
    <property type="match status" value="1"/>
</dbReference>
<evidence type="ECO:0000256" key="7">
    <source>
        <dbReference type="ARBA" id="ARBA00023180"/>
    </source>
</evidence>
<evidence type="ECO:0000259" key="11">
    <source>
        <dbReference type="PROSITE" id="PS50835"/>
    </source>
</evidence>
<dbReference type="GO" id="GO:0043005">
    <property type="term" value="C:neuron projection"/>
    <property type="evidence" value="ECO:0007669"/>
    <property type="project" value="TreeGrafter"/>
</dbReference>
<keyword evidence="5" id="KW-0472">Membrane</keyword>
<evidence type="ECO:0000313" key="12">
    <source>
        <dbReference type="EMBL" id="KAF7993792.1"/>
    </source>
</evidence>
<evidence type="ECO:0000256" key="10">
    <source>
        <dbReference type="SAM" id="SignalP"/>
    </source>
</evidence>
<dbReference type="Gene3D" id="2.60.40.10">
    <property type="entry name" value="Immunoglobulins"/>
    <property type="match status" value="3"/>
</dbReference>
<reference evidence="12 13" key="1">
    <citation type="submission" date="2020-08" db="EMBL/GenBank/DDBJ databases">
        <title>Aphidius gifuensis genome sequencing and assembly.</title>
        <authorList>
            <person name="Du Z."/>
        </authorList>
    </citation>
    <scope>NUCLEOTIDE SEQUENCE [LARGE SCALE GENOMIC DNA]</scope>
    <source>
        <strain evidence="12">YNYX2018</strain>
        <tissue evidence="12">Adults</tissue>
    </source>
</reference>
<dbReference type="EMBL" id="JACMRX010000003">
    <property type="protein sequence ID" value="KAF7993792.1"/>
    <property type="molecule type" value="Genomic_DNA"/>
</dbReference>
<feature type="compositionally biased region" description="Polar residues" evidence="9">
    <location>
        <begin position="387"/>
        <end position="396"/>
    </location>
</feature>
<gene>
    <name evidence="12" type="ORF">HCN44_010399</name>
</gene>
<name>A0A834XWB6_APHGI</name>
<comment type="subcellular location">
    <subcellularLocation>
        <location evidence="1">Cell membrane</location>
    </subcellularLocation>
</comment>